<dbReference type="Gene3D" id="3.40.50.300">
    <property type="entry name" value="P-loop containing nucleotide triphosphate hydrolases"/>
    <property type="match status" value="1"/>
</dbReference>
<evidence type="ECO:0000313" key="6">
    <source>
        <dbReference type="Ensembl" id="ENSEEEP00000016769.2"/>
    </source>
</evidence>
<evidence type="ECO:0000256" key="4">
    <source>
        <dbReference type="SAM" id="SignalP"/>
    </source>
</evidence>
<proteinExistence type="inferred from homology"/>
<evidence type="ECO:0000256" key="3">
    <source>
        <dbReference type="RuleBase" id="RU361155"/>
    </source>
</evidence>
<keyword evidence="2 3" id="KW-0808">Transferase</keyword>
<accession>A0A4W4EX94</accession>
<reference evidence="7" key="2">
    <citation type="journal article" date="2017" name="Sci. Adv.">
        <title>A tail of two voltages: Proteomic comparison of the three electric organs of the electric eel.</title>
        <authorList>
            <person name="Traeger L.L."/>
            <person name="Sabat G."/>
            <person name="Barrett-Wilt G.A."/>
            <person name="Wells G.B."/>
            <person name="Sussman M.R."/>
        </authorList>
    </citation>
    <scope>NUCLEOTIDE SEQUENCE [LARGE SCALE GENOMIC DNA]</scope>
</reference>
<evidence type="ECO:0000259" key="5">
    <source>
        <dbReference type="Pfam" id="PF00685"/>
    </source>
</evidence>
<dbReference type="InterPro" id="IPR000863">
    <property type="entry name" value="Sulfotransferase_dom"/>
</dbReference>
<dbReference type="Pfam" id="PF00685">
    <property type="entry name" value="Sulfotransfer_1"/>
    <property type="match status" value="1"/>
</dbReference>
<evidence type="ECO:0000313" key="7">
    <source>
        <dbReference type="Proteomes" id="UP000314983"/>
    </source>
</evidence>
<evidence type="ECO:0000256" key="1">
    <source>
        <dbReference type="ARBA" id="ARBA00005771"/>
    </source>
</evidence>
<keyword evidence="4" id="KW-0732">Signal</keyword>
<feature type="domain" description="Sulfotransferase" evidence="5">
    <location>
        <begin position="23"/>
        <end position="122"/>
    </location>
</feature>
<dbReference type="EC" id="2.8.2.-" evidence="3"/>
<keyword evidence="7" id="KW-1185">Reference proteome</keyword>
<organism evidence="6 7">
    <name type="scientific">Electrophorus electricus</name>
    <name type="common">Electric eel</name>
    <name type="synonym">Gymnotus electricus</name>
    <dbReference type="NCBI Taxonomy" id="8005"/>
    <lineage>
        <taxon>Eukaryota</taxon>
        <taxon>Metazoa</taxon>
        <taxon>Chordata</taxon>
        <taxon>Craniata</taxon>
        <taxon>Vertebrata</taxon>
        <taxon>Euteleostomi</taxon>
        <taxon>Actinopterygii</taxon>
        <taxon>Neopterygii</taxon>
        <taxon>Teleostei</taxon>
        <taxon>Ostariophysi</taxon>
        <taxon>Gymnotiformes</taxon>
        <taxon>Gymnotoidei</taxon>
        <taxon>Gymnotidae</taxon>
        <taxon>Electrophorus</taxon>
    </lineage>
</organism>
<dbReference type="SUPFAM" id="SSF52540">
    <property type="entry name" value="P-loop containing nucleoside triphosphate hydrolases"/>
    <property type="match status" value="1"/>
</dbReference>
<sequence length="184" mass="21220">PMSFFCFNFVLLSPFTHSVIIPLVLNGGDLTPVQTIPNWDRVPWLEETRAAVVMDKLSSPRAIVSHMPYHLMPSTFFSSKVIYIARNPKDVFVSSFHFHNMSSFLYNPGTFEEFADKLLAGQEDRILYITYEELIQVIFNIEFKYLIIVGNHIHTDIFGMQTDFFTCSIAVFIPKLQELTDNLL</sequence>
<dbReference type="PANTHER" id="PTHR11783">
    <property type="entry name" value="SULFOTRANSFERASE SULT"/>
    <property type="match status" value="1"/>
</dbReference>
<feature type="signal peptide" evidence="4">
    <location>
        <begin position="1"/>
        <end position="18"/>
    </location>
</feature>
<dbReference type="InterPro" id="IPR027417">
    <property type="entry name" value="P-loop_NTPase"/>
</dbReference>
<protein>
    <recommendedName>
        <fullName evidence="3">Sulfotransferase</fullName>
        <ecNumber evidence="3">2.8.2.-</ecNumber>
    </recommendedName>
</protein>
<dbReference type="Proteomes" id="UP000314983">
    <property type="component" value="Chromosome 5"/>
</dbReference>
<dbReference type="GO" id="GO:0008146">
    <property type="term" value="F:sulfotransferase activity"/>
    <property type="evidence" value="ECO:0007669"/>
    <property type="project" value="InterPro"/>
</dbReference>
<dbReference type="GeneTree" id="ENSGT00940000166159"/>
<comment type="similarity">
    <text evidence="1 3">Belongs to the sulfotransferase 1 family.</text>
</comment>
<dbReference type="AlphaFoldDB" id="A0A4W4EX94"/>
<reference evidence="7" key="1">
    <citation type="journal article" date="2014" name="Science">
        <title>Nonhuman genetics. Genomic basis for the convergent evolution of electric organs.</title>
        <authorList>
            <person name="Gallant J.R."/>
            <person name="Traeger L.L."/>
            <person name="Volkening J.D."/>
            <person name="Moffett H."/>
            <person name="Chen P.H."/>
            <person name="Novina C.D."/>
            <person name="Phillips G.N.Jr."/>
            <person name="Anand R."/>
            <person name="Wells G.B."/>
            <person name="Pinch M."/>
            <person name="Guth R."/>
            <person name="Unguez G.A."/>
            <person name="Albert J.S."/>
            <person name="Zakon H.H."/>
            <person name="Samanta M.P."/>
            <person name="Sussman M.R."/>
        </authorList>
    </citation>
    <scope>NUCLEOTIDE SEQUENCE [LARGE SCALE GENOMIC DNA]</scope>
</reference>
<feature type="chain" id="PRO_5044280573" description="Sulfotransferase" evidence="4">
    <location>
        <begin position="19"/>
        <end position="184"/>
    </location>
</feature>
<reference evidence="6" key="4">
    <citation type="submission" date="2025-08" db="UniProtKB">
        <authorList>
            <consortium name="Ensembl"/>
        </authorList>
    </citation>
    <scope>IDENTIFICATION</scope>
</reference>
<reference evidence="6" key="5">
    <citation type="submission" date="2025-09" db="UniProtKB">
        <authorList>
            <consortium name="Ensembl"/>
        </authorList>
    </citation>
    <scope>IDENTIFICATION</scope>
</reference>
<name>A0A4W4EX94_ELEEL</name>
<dbReference type="Ensembl" id="ENSEEET00000016961.2">
    <property type="protein sequence ID" value="ENSEEEP00000016769.2"/>
    <property type="gene ID" value="ENSEEEG00000008306.2"/>
</dbReference>
<evidence type="ECO:0000256" key="2">
    <source>
        <dbReference type="ARBA" id="ARBA00022679"/>
    </source>
</evidence>
<gene>
    <name evidence="6" type="primary">PRKAB2</name>
</gene>
<reference evidence="6" key="3">
    <citation type="submission" date="2020-05" db="EMBL/GenBank/DDBJ databases">
        <title>Electrophorus electricus (electric eel) genome, fEleEle1, primary haplotype.</title>
        <authorList>
            <person name="Myers G."/>
            <person name="Meyer A."/>
            <person name="Fedrigo O."/>
            <person name="Formenti G."/>
            <person name="Rhie A."/>
            <person name="Tracey A."/>
            <person name="Sims Y."/>
            <person name="Jarvis E.D."/>
        </authorList>
    </citation>
    <scope>NUCLEOTIDE SEQUENCE [LARGE SCALE GENOMIC DNA]</scope>
</reference>